<organism evidence="5 6">
    <name type="scientific">Adineta ricciae</name>
    <name type="common">Rotifer</name>
    <dbReference type="NCBI Taxonomy" id="249248"/>
    <lineage>
        <taxon>Eukaryota</taxon>
        <taxon>Metazoa</taxon>
        <taxon>Spiralia</taxon>
        <taxon>Gnathifera</taxon>
        <taxon>Rotifera</taxon>
        <taxon>Eurotatoria</taxon>
        <taxon>Bdelloidea</taxon>
        <taxon>Adinetida</taxon>
        <taxon>Adinetidae</taxon>
        <taxon>Adineta</taxon>
    </lineage>
</organism>
<dbReference type="GO" id="GO:0003924">
    <property type="term" value="F:GTPase activity"/>
    <property type="evidence" value="ECO:0007669"/>
    <property type="project" value="InterPro"/>
</dbReference>
<dbReference type="InterPro" id="IPR027417">
    <property type="entry name" value="P-loop_NTPase"/>
</dbReference>
<dbReference type="InterPro" id="IPR036388">
    <property type="entry name" value="WH-like_DNA-bd_sf"/>
</dbReference>
<gene>
    <name evidence="5" type="ORF">EDS130_LOCUS9332</name>
</gene>
<dbReference type="PANTHER" id="PTHR43721">
    <property type="entry name" value="ELONGATION FACTOR TU-RELATED"/>
    <property type="match status" value="1"/>
</dbReference>
<dbReference type="SUPFAM" id="SSF52540">
    <property type="entry name" value="P-loop containing nucleoside triphosphate hydrolases"/>
    <property type="match status" value="1"/>
</dbReference>
<proteinExistence type="inferred from homology"/>
<sequence>MYTSSFNENYSEQSLATFDGLLKQTLCSFVRSQILFVALRLDLFTKIDESPTGSLSYEEMKSRQISLSMLSYLVYLRLLKRCTDSNSYECTPVTRAYLVSSRPNYVGLGIGVWDHRRLYTFVRRMNETLRYGIRTNERITSSFLLIINAMSNQDPIPMNDRRSTINYHKVDQHMTSLFGPSEDDEDNNEQVPRSPFVLTGLPPEPQEGNIEYKLKLIDPNPFRLEHLITQMNWRLQEGQGEALYEIGVEDCGTLSGVSSEDLEASLTTLKKMADRLGASITILYERKLENDRHIVEVLVRKVPDDQHFIDLRVAVLGTVDSGKSSLVGVCTHGELDNGRGRARLNLFRHLHEIQSGRTSSITLEILGFNNLGQSIDYGCCRTANEICDRSTKIITFIDLAGHTKYMKTTLFGLAAHAADFAMLCVDAPSSVVDTTREHFSYARTLDVPVFVVINKIDLCSKTSIQQTITCLTYLLKHGHGSTHLLPFVVRREEDLVKAADMFVEKSICPIFAVSCVTGENIDLLKKFLNILPPRLSSKDQERLSLLPVDFRIDEIYTNNASGAAVVGGTLKSGVIKEGESYLVGPLLDGTFLPAKVTTIHRYRVPRRIVHAGQAASLNLLHVGGSRLRKGMVLVSSASNPEACVEFVAEIYLTMHHKNTPIRKGFETTVQIENIRQTVLITEMDKDELHANNQAVVTFRFRNRCEYVAEGSRLIFRSGQQTKGTGRVIKVLPQLKQIT</sequence>
<dbReference type="InterPro" id="IPR009000">
    <property type="entry name" value="Transl_B-barrel_sf"/>
</dbReference>
<dbReference type="InterPro" id="IPR009001">
    <property type="entry name" value="Transl_elong_EF1A/Init_IF2_C"/>
</dbReference>
<name>A0A813Z0Q0_ADIRI</name>
<comment type="caution">
    <text evidence="5">The sequence shown here is derived from an EMBL/GenBank/DDBJ whole genome shotgun (WGS) entry which is preliminary data.</text>
</comment>
<evidence type="ECO:0000313" key="5">
    <source>
        <dbReference type="EMBL" id="CAF0891966.1"/>
    </source>
</evidence>
<evidence type="ECO:0000256" key="1">
    <source>
        <dbReference type="ARBA" id="ARBA00007249"/>
    </source>
</evidence>
<dbReference type="Gene3D" id="3.40.50.300">
    <property type="entry name" value="P-loop containing nucleotide triphosphate hydrolases"/>
    <property type="match status" value="1"/>
</dbReference>
<keyword evidence="3" id="KW-0342">GTP-binding</keyword>
<dbReference type="Gene3D" id="1.10.10.10">
    <property type="entry name" value="Winged helix-like DNA-binding domain superfamily/Winged helix DNA-binding domain"/>
    <property type="match status" value="1"/>
</dbReference>
<dbReference type="EMBL" id="CAJNOJ010000031">
    <property type="protein sequence ID" value="CAF0891966.1"/>
    <property type="molecule type" value="Genomic_DNA"/>
</dbReference>
<dbReference type="SUPFAM" id="SSF50465">
    <property type="entry name" value="EF-Tu/eEF-1alpha/eIF2-gamma C-terminal domain"/>
    <property type="match status" value="1"/>
</dbReference>
<dbReference type="CDD" id="cd04165">
    <property type="entry name" value="GTPBP1_like"/>
    <property type="match status" value="1"/>
</dbReference>
<dbReference type="OrthoDB" id="248233at2759"/>
<dbReference type="PANTHER" id="PTHR43721:SF3">
    <property type="entry name" value="GTP-BINDING PROTEIN 2"/>
    <property type="match status" value="1"/>
</dbReference>
<dbReference type="GO" id="GO:0005525">
    <property type="term" value="F:GTP binding"/>
    <property type="evidence" value="ECO:0007669"/>
    <property type="project" value="UniProtKB-KW"/>
</dbReference>
<dbReference type="GO" id="GO:0003746">
    <property type="term" value="F:translation elongation factor activity"/>
    <property type="evidence" value="ECO:0007669"/>
    <property type="project" value="TreeGrafter"/>
</dbReference>
<keyword evidence="2" id="KW-0547">Nucleotide-binding</keyword>
<evidence type="ECO:0000256" key="2">
    <source>
        <dbReference type="ARBA" id="ARBA00022741"/>
    </source>
</evidence>
<dbReference type="Proteomes" id="UP000663852">
    <property type="component" value="Unassembled WGS sequence"/>
</dbReference>
<dbReference type="SUPFAM" id="SSF50447">
    <property type="entry name" value="Translation proteins"/>
    <property type="match status" value="1"/>
</dbReference>
<dbReference type="InterPro" id="IPR000795">
    <property type="entry name" value="T_Tr_GTP-bd_dom"/>
</dbReference>
<evidence type="ECO:0000313" key="6">
    <source>
        <dbReference type="Proteomes" id="UP000663852"/>
    </source>
</evidence>
<dbReference type="PROSITE" id="PS51722">
    <property type="entry name" value="G_TR_2"/>
    <property type="match status" value="1"/>
</dbReference>
<dbReference type="InterPro" id="IPR050055">
    <property type="entry name" value="EF-Tu_GTPase"/>
</dbReference>
<dbReference type="GO" id="GO:0046983">
    <property type="term" value="F:protein dimerization activity"/>
    <property type="evidence" value="ECO:0007669"/>
    <property type="project" value="InterPro"/>
</dbReference>
<dbReference type="Gene3D" id="2.40.30.10">
    <property type="entry name" value="Translation factors"/>
    <property type="match status" value="1"/>
</dbReference>
<dbReference type="FunFam" id="3.40.50.300:FF:000091">
    <property type="entry name" value="Probable GTP-binding protein 1"/>
    <property type="match status" value="1"/>
</dbReference>
<comment type="similarity">
    <text evidence="1">Belongs to the TRAFAC class translation factor GTPase superfamily. Classic translation factor GTPase family. EF-Tu/EF-1A subfamily.</text>
</comment>
<dbReference type="InterPro" id="IPR035531">
    <property type="entry name" value="GTPBP1-like"/>
</dbReference>
<accession>A0A813Z0Q0</accession>
<evidence type="ECO:0000256" key="3">
    <source>
        <dbReference type="ARBA" id="ARBA00023134"/>
    </source>
</evidence>
<reference evidence="5" key="1">
    <citation type="submission" date="2021-02" db="EMBL/GenBank/DDBJ databases">
        <authorList>
            <person name="Nowell W R."/>
        </authorList>
    </citation>
    <scope>NUCLEOTIDE SEQUENCE</scope>
</reference>
<dbReference type="Pfam" id="PF00009">
    <property type="entry name" value="GTP_EFTU"/>
    <property type="match status" value="1"/>
</dbReference>
<evidence type="ECO:0000259" key="4">
    <source>
        <dbReference type="PROSITE" id="PS51722"/>
    </source>
</evidence>
<dbReference type="AlphaFoldDB" id="A0A813Z0Q0"/>
<protein>
    <recommendedName>
        <fullName evidence="4">Tr-type G domain-containing protein</fullName>
    </recommendedName>
</protein>
<feature type="domain" description="Tr-type G" evidence="4">
    <location>
        <begin position="308"/>
        <end position="536"/>
    </location>
</feature>
<dbReference type="CDD" id="cd03694">
    <property type="entry name" value="GTPBP_II"/>
    <property type="match status" value="1"/>
</dbReference>